<feature type="domain" description="Nitroreductase" evidence="9">
    <location>
        <begin position="15"/>
        <end position="170"/>
    </location>
</feature>
<dbReference type="PANTHER" id="PTHR43821:SF1">
    <property type="entry name" value="NAD(P)H NITROREDUCTASE YDJA-RELATED"/>
    <property type="match status" value="1"/>
</dbReference>
<comment type="caution">
    <text evidence="10">The sequence shown here is derived from an EMBL/GenBank/DDBJ whole genome shotgun (WGS) entry which is preliminary data.</text>
</comment>
<dbReference type="InterPro" id="IPR026021">
    <property type="entry name" value="YdjA-like"/>
</dbReference>
<evidence type="ECO:0000256" key="1">
    <source>
        <dbReference type="ARBA" id="ARBA00007118"/>
    </source>
</evidence>
<comment type="cofactor">
    <cofactor evidence="8">
        <name>FMN</name>
        <dbReference type="ChEBI" id="CHEBI:58210"/>
    </cofactor>
    <text evidence="8">Binds 1 FMN per subunit.</text>
</comment>
<evidence type="ECO:0000256" key="2">
    <source>
        <dbReference type="ARBA" id="ARBA00022630"/>
    </source>
</evidence>
<dbReference type="CDD" id="cd02135">
    <property type="entry name" value="YdjA-like"/>
    <property type="match status" value="1"/>
</dbReference>
<dbReference type="InterPro" id="IPR029479">
    <property type="entry name" value="Nitroreductase"/>
</dbReference>
<dbReference type="InterPro" id="IPR000415">
    <property type="entry name" value="Nitroreductase-like"/>
</dbReference>
<reference evidence="10 11" key="1">
    <citation type="submission" date="2018-05" db="EMBL/GenBank/DDBJ databases">
        <title>Genomic Encyclopedia of Type Strains, Phase IV (KMG-IV): sequencing the most valuable type-strain genomes for metagenomic binning, comparative biology and taxonomic classification.</title>
        <authorList>
            <person name="Goeker M."/>
        </authorList>
    </citation>
    <scope>NUCLEOTIDE SEQUENCE [LARGE SCALE GENOMIC DNA]</scope>
    <source>
        <strain evidence="10 11">DSM 16097</strain>
    </source>
</reference>
<evidence type="ECO:0000313" key="11">
    <source>
        <dbReference type="Proteomes" id="UP000245708"/>
    </source>
</evidence>
<accession>A0A316GJJ2</accession>
<organism evidence="10 11">
    <name type="scientific">Roseicyclus mahoneyensis</name>
    <dbReference type="NCBI Taxonomy" id="164332"/>
    <lineage>
        <taxon>Bacteria</taxon>
        <taxon>Pseudomonadati</taxon>
        <taxon>Pseudomonadota</taxon>
        <taxon>Alphaproteobacteria</taxon>
        <taxon>Rhodobacterales</taxon>
        <taxon>Roseobacteraceae</taxon>
        <taxon>Roseicyclus</taxon>
    </lineage>
</organism>
<evidence type="ECO:0000256" key="5">
    <source>
        <dbReference type="ARBA" id="ARBA00023002"/>
    </source>
</evidence>
<proteinExistence type="inferred from homology"/>
<keyword evidence="3 7" id="KW-0288">FMN</keyword>
<dbReference type="InterPro" id="IPR052530">
    <property type="entry name" value="NAD(P)H_nitroreductase"/>
</dbReference>
<dbReference type="Pfam" id="PF00881">
    <property type="entry name" value="Nitroreductase"/>
    <property type="match status" value="1"/>
</dbReference>
<feature type="binding site" evidence="8">
    <location>
        <position position="47"/>
    </location>
    <ligand>
        <name>FMN</name>
        <dbReference type="ChEBI" id="CHEBI:58210"/>
        <note>ligand shared between dimeric partners</note>
    </ligand>
</feature>
<feature type="binding site" description="in other chain" evidence="8">
    <location>
        <begin position="139"/>
        <end position="141"/>
    </location>
    <ligand>
        <name>FMN</name>
        <dbReference type="ChEBI" id="CHEBI:58210"/>
        <note>ligand shared between dimeric partners</note>
    </ligand>
</feature>
<comment type="similarity">
    <text evidence="1 7">Belongs to the nitroreductase family.</text>
</comment>
<feature type="binding site" description="in other chain" evidence="8">
    <location>
        <begin position="16"/>
        <end position="18"/>
    </location>
    <ligand>
        <name>FMN</name>
        <dbReference type="ChEBI" id="CHEBI:58210"/>
        <note>ligand shared between dimeric partners</note>
    </ligand>
</feature>
<evidence type="ECO:0000256" key="6">
    <source>
        <dbReference type="ARBA" id="ARBA00023027"/>
    </source>
</evidence>
<dbReference type="PIRSF" id="PIRSF000232">
    <property type="entry name" value="YdjA"/>
    <property type="match status" value="1"/>
</dbReference>
<keyword evidence="2 7" id="KW-0285">Flavoprotein</keyword>
<evidence type="ECO:0000256" key="4">
    <source>
        <dbReference type="ARBA" id="ARBA00022857"/>
    </source>
</evidence>
<feature type="binding site" evidence="8">
    <location>
        <position position="43"/>
    </location>
    <ligand>
        <name>FMN</name>
        <dbReference type="ChEBI" id="CHEBI:58210"/>
        <note>ligand shared between dimeric partners</note>
    </ligand>
</feature>
<dbReference type="EC" id="1.-.-.-" evidence="7"/>
<evidence type="ECO:0000256" key="3">
    <source>
        <dbReference type="ARBA" id="ARBA00022643"/>
    </source>
</evidence>
<name>A0A316GJJ2_9RHOB</name>
<gene>
    <name evidence="10" type="ORF">C7455_104342</name>
</gene>
<dbReference type="GO" id="GO:0016491">
    <property type="term" value="F:oxidoreductase activity"/>
    <property type="evidence" value="ECO:0007669"/>
    <property type="project" value="UniProtKB-UniRule"/>
</dbReference>
<keyword evidence="11" id="KW-1185">Reference proteome</keyword>
<keyword evidence="5 7" id="KW-0560">Oxidoreductase</keyword>
<dbReference type="PANTHER" id="PTHR43821">
    <property type="entry name" value="NAD(P)H NITROREDUCTASE YDJA-RELATED"/>
    <property type="match status" value="1"/>
</dbReference>
<dbReference type="Proteomes" id="UP000245708">
    <property type="component" value="Unassembled WGS sequence"/>
</dbReference>
<evidence type="ECO:0000256" key="7">
    <source>
        <dbReference type="PIRNR" id="PIRNR000232"/>
    </source>
</evidence>
<sequence length="193" mass="20877">MSGMDTRTPLDFLLTRRSVPVRMLSAPTPDDATLTRLLTAAARVPDHGKLVPFRFAVLRKPAVDRLARITREVGTDQGRDPDKLAKQAAAFDDAPMTVAVICTPREGTPIPVIEQEQTAALACLSLVNAAEAAGFSGHWLTGWMARDPDFLRVAFGIEAPQSVAGFVHLGTPKGQPADRPRPDLDAITEWIDT</sequence>
<dbReference type="SUPFAM" id="SSF55469">
    <property type="entry name" value="FMN-dependent nitroreductase-like"/>
    <property type="match status" value="1"/>
</dbReference>
<evidence type="ECO:0000256" key="8">
    <source>
        <dbReference type="PIRSR" id="PIRSR000232-1"/>
    </source>
</evidence>
<dbReference type="EMBL" id="QGGW01000004">
    <property type="protein sequence ID" value="PWK60704.1"/>
    <property type="molecule type" value="Genomic_DNA"/>
</dbReference>
<evidence type="ECO:0000259" key="9">
    <source>
        <dbReference type="Pfam" id="PF00881"/>
    </source>
</evidence>
<dbReference type="Gene3D" id="3.40.109.10">
    <property type="entry name" value="NADH Oxidase"/>
    <property type="match status" value="1"/>
</dbReference>
<keyword evidence="4 7" id="KW-0521">NADP</keyword>
<evidence type="ECO:0000313" key="10">
    <source>
        <dbReference type="EMBL" id="PWK60704.1"/>
    </source>
</evidence>
<protein>
    <recommendedName>
        <fullName evidence="7">Putative NAD(P)H nitroreductase</fullName>
        <ecNumber evidence="7">1.-.-.-</ecNumber>
    </recommendedName>
</protein>
<keyword evidence="6 7" id="KW-0520">NAD</keyword>
<dbReference type="AlphaFoldDB" id="A0A316GJJ2"/>